<sequence>MIVRDIQAFLSSFQREMNWEISDENYRDSKDSILHNYMLLTTEVSEVAEEFRGIFNKTYKLVNDEGMHENEAFKIAKDLHKEDIGKELSDCIAYLLKFANYLDIDLEDSFYKKMDEIKARVNKDHS</sequence>
<dbReference type="SUPFAM" id="SSF101386">
    <property type="entry name" value="all-alpha NTP pyrophosphatases"/>
    <property type="match status" value="1"/>
</dbReference>
<comment type="caution">
    <text evidence="1">The sequence shown here is derived from an EMBL/GenBank/DDBJ whole genome shotgun (WGS) entry which is preliminary data.</text>
</comment>
<dbReference type="AlphaFoldDB" id="A0A318TP89"/>
<protein>
    <submittedName>
        <fullName evidence="1">NTP pyrophosphatase (Non-canonical NTP hydrolase)</fullName>
    </submittedName>
</protein>
<dbReference type="EMBL" id="QJTJ01000008">
    <property type="protein sequence ID" value="PYF06701.1"/>
    <property type="molecule type" value="Genomic_DNA"/>
</dbReference>
<dbReference type="GO" id="GO:0016787">
    <property type="term" value="F:hydrolase activity"/>
    <property type="evidence" value="ECO:0007669"/>
    <property type="project" value="UniProtKB-KW"/>
</dbReference>
<evidence type="ECO:0000313" key="2">
    <source>
        <dbReference type="Proteomes" id="UP000247416"/>
    </source>
</evidence>
<gene>
    <name evidence="1" type="ORF">BJ095_108123</name>
</gene>
<evidence type="ECO:0000313" key="1">
    <source>
        <dbReference type="EMBL" id="PYF06701.1"/>
    </source>
</evidence>
<dbReference type="RefSeq" id="WP_306460155.1">
    <property type="nucleotide sequence ID" value="NZ_PYWJ01000011.1"/>
</dbReference>
<reference evidence="1 2" key="1">
    <citation type="submission" date="2018-06" db="EMBL/GenBank/DDBJ databases">
        <title>Genomic Encyclopedia of Archaeal and Bacterial Type Strains, Phase II (KMG-II): from individual species to whole genera.</title>
        <authorList>
            <person name="Goeker M."/>
        </authorList>
    </citation>
    <scope>NUCLEOTIDE SEQUENCE [LARGE SCALE GENOMIC DNA]</scope>
    <source>
        <strain evidence="1 2">KACC 16626</strain>
    </source>
</reference>
<accession>A0A318TP89</accession>
<keyword evidence="1" id="KW-0378">Hydrolase</keyword>
<dbReference type="Proteomes" id="UP000247416">
    <property type="component" value="Unassembled WGS sequence"/>
</dbReference>
<proteinExistence type="predicted"/>
<keyword evidence="2" id="KW-1185">Reference proteome</keyword>
<organism evidence="1 2">
    <name type="scientific">Ureibacillus chungkukjangi</name>
    <dbReference type="NCBI Taxonomy" id="1202712"/>
    <lineage>
        <taxon>Bacteria</taxon>
        <taxon>Bacillati</taxon>
        <taxon>Bacillota</taxon>
        <taxon>Bacilli</taxon>
        <taxon>Bacillales</taxon>
        <taxon>Caryophanaceae</taxon>
        <taxon>Ureibacillus</taxon>
    </lineage>
</organism>
<dbReference type="Gene3D" id="1.10.287.1080">
    <property type="entry name" value="MazG-like"/>
    <property type="match status" value="1"/>
</dbReference>
<name>A0A318TP89_9BACL</name>